<dbReference type="EMBL" id="AMZH03005967">
    <property type="protein sequence ID" value="RRT65024.1"/>
    <property type="molecule type" value="Genomic_DNA"/>
</dbReference>
<sequence>MAMAASQVRFGVSEADTSGVFPRELLESMPTEKDRHKGLVGMGVPDVTPLTLKSEGGCPYARPYLRCHLGMVELYDESVGVEVWSEGMARHTILMARAPVVMLARRLDASTLDADVAIDLAVELAWT</sequence>
<reference evidence="1 2" key="1">
    <citation type="journal article" date="2014" name="Agronomy (Basel)">
        <title>A Draft Genome Sequence for Ensete ventricosum, the Drought-Tolerant Tree Against Hunger.</title>
        <authorList>
            <person name="Harrison J."/>
            <person name="Moore K.A."/>
            <person name="Paszkiewicz K."/>
            <person name="Jones T."/>
            <person name="Grant M."/>
            <person name="Ambacheew D."/>
            <person name="Muzemil S."/>
            <person name="Studholme D.J."/>
        </authorList>
    </citation>
    <scope>NUCLEOTIDE SEQUENCE [LARGE SCALE GENOMIC DNA]</scope>
</reference>
<evidence type="ECO:0000313" key="1">
    <source>
        <dbReference type="EMBL" id="RRT65024.1"/>
    </source>
</evidence>
<accession>A0A426ZM70</accession>
<proteinExistence type="predicted"/>
<organism evidence="1 2">
    <name type="scientific">Ensete ventricosum</name>
    <name type="common">Abyssinian banana</name>
    <name type="synonym">Musa ensete</name>
    <dbReference type="NCBI Taxonomy" id="4639"/>
    <lineage>
        <taxon>Eukaryota</taxon>
        <taxon>Viridiplantae</taxon>
        <taxon>Streptophyta</taxon>
        <taxon>Embryophyta</taxon>
        <taxon>Tracheophyta</taxon>
        <taxon>Spermatophyta</taxon>
        <taxon>Magnoliopsida</taxon>
        <taxon>Liliopsida</taxon>
        <taxon>Zingiberales</taxon>
        <taxon>Musaceae</taxon>
        <taxon>Ensete</taxon>
    </lineage>
</organism>
<protein>
    <submittedName>
        <fullName evidence="1">Uncharacterized protein</fullName>
    </submittedName>
</protein>
<evidence type="ECO:0000313" key="2">
    <source>
        <dbReference type="Proteomes" id="UP000287651"/>
    </source>
</evidence>
<dbReference type="AlphaFoldDB" id="A0A426ZM70"/>
<name>A0A426ZM70_ENSVE</name>
<dbReference type="Proteomes" id="UP000287651">
    <property type="component" value="Unassembled WGS sequence"/>
</dbReference>
<comment type="caution">
    <text evidence="1">The sequence shown here is derived from an EMBL/GenBank/DDBJ whole genome shotgun (WGS) entry which is preliminary data.</text>
</comment>
<gene>
    <name evidence="1" type="ORF">B296_00008579</name>
</gene>